<gene>
    <name evidence="1" type="ORF">BRAPAZ1V2_A10P16940.2</name>
</gene>
<dbReference type="PANTHER" id="PTHR36077:SF1">
    <property type="entry name" value="HOMEOBOX PROSPERO PROTEIN"/>
    <property type="match status" value="1"/>
</dbReference>
<protein>
    <submittedName>
        <fullName evidence="1">Uncharacterized protein</fullName>
    </submittedName>
</protein>
<sequence>MAQNQFHALKSMDADKYLKKVGLGRDDMFVWKQVAWLYNETSPSGWWTLKPRPKEERELAHLYERREFPYPGDTDAMEDFVAKGGVVGTMISPKRIVESEGEADNYRKEMEKKKFDKEAQKL</sequence>
<reference evidence="1 2" key="1">
    <citation type="submission" date="2021-07" db="EMBL/GenBank/DDBJ databases">
        <authorList>
            <consortium name="Genoscope - CEA"/>
            <person name="William W."/>
        </authorList>
    </citation>
    <scope>NUCLEOTIDE SEQUENCE [LARGE SCALE GENOMIC DNA]</scope>
</reference>
<dbReference type="PANTHER" id="PTHR36077">
    <property type="entry name" value="BNAA02G07370D PROTEIN"/>
    <property type="match status" value="1"/>
</dbReference>
<evidence type="ECO:0000313" key="1">
    <source>
        <dbReference type="EMBL" id="CAG7910448.1"/>
    </source>
</evidence>
<dbReference type="Proteomes" id="UP000694005">
    <property type="component" value="Chromosome A10"/>
</dbReference>
<dbReference type="EMBL" id="LS974626">
    <property type="protein sequence ID" value="CAG7910448.1"/>
    <property type="molecule type" value="Genomic_DNA"/>
</dbReference>
<dbReference type="AlphaFoldDB" id="A0A8D9MFS2"/>
<name>A0A8D9MFS2_BRACM</name>
<accession>A0A8D9MFS2</accession>
<organism evidence="1 2">
    <name type="scientific">Brassica campestris</name>
    <name type="common">Field mustard</name>
    <dbReference type="NCBI Taxonomy" id="3711"/>
    <lineage>
        <taxon>Eukaryota</taxon>
        <taxon>Viridiplantae</taxon>
        <taxon>Streptophyta</taxon>
        <taxon>Embryophyta</taxon>
        <taxon>Tracheophyta</taxon>
        <taxon>Spermatophyta</taxon>
        <taxon>Magnoliopsida</taxon>
        <taxon>eudicotyledons</taxon>
        <taxon>Gunneridae</taxon>
        <taxon>Pentapetalae</taxon>
        <taxon>rosids</taxon>
        <taxon>malvids</taxon>
        <taxon>Brassicales</taxon>
        <taxon>Brassicaceae</taxon>
        <taxon>Brassiceae</taxon>
        <taxon>Brassica</taxon>
    </lineage>
</organism>
<evidence type="ECO:0000313" key="2">
    <source>
        <dbReference type="Proteomes" id="UP000694005"/>
    </source>
</evidence>
<proteinExistence type="predicted"/>
<dbReference type="Gramene" id="A10p16940.2_BraZ1">
    <property type="protein sequence ID" value="A10p16940.2_BraZ1.CDS"/>
    <property type="gene ID" value="A10g16940.2_BraZ1"/>
</dbReference>